<organism evidence="3 4">
    <name type="scientific">Paramuricea clavata</name>
    <name type="common">Red gorgonian</name>
    <name type="synonym">Violescent sea-whip</name>
    <dbReference type="NCBI Taxonomy" id="317549"/>
    <lineage>
        <taxon>Eukaryota</taxon>
        <taxon>Metazoa</taxon>
        <taxon>Cnidaria</taxon>
        <taxon>Anthozoa</taxon>
        <taxon>Octocorallia</taxon>
        <taxon>Malacalcyonacea</taxon>
        <taxon>Plexauridae</taxon>
        <taxon>Paramuricea</taxon>
    </lineage>
</organism>
<dbReference type="Proteomes" id="UP001152795">
    <property type="component" value="Unassembled WGS sequence"/>
</dbReference>
<reference evidence="3" key="1">
    <citation type="submission" date="2020-04" db="EMBL/GenBank/DDBJ databases">
        <authorList>
            <person name="Alioto T."/>
            <person name="Alioto T."/>
            <person name="Gomez Garrido J."/>
        </authorList>
    </citation>
    <scope>NUCLEOTIDE SEQUENCE</scope>
    <source>
        <strain evidence="3">A484AB</strain>
    </source>
</reference>
<keyword evidence="2" id="KW-0812">Transmembrane</keyword>
<keyword evidence="2" id="KW-1133">Transmembrane helix</keyword>
<name>A0A6S7IC73_PARCT</name>
<keyword evidence="4" id="KW-1185">Reference proteome</keyword>
<feature type="compositionally biased region" description="Low complexity" evidence="1">
    <location>
        <begin position="1"/>
        <end position="30"/>
    </location>
</feature>
<evidence type="ECO:0000313" key="3">
    <source>
        <dbReference type="EMBL" id="CAB4014937.1"/>
    </source>
</evidence>
<feature type="transmembrane region" description="Helical" evidence="2">
    <location>
        <begin position="41"/>
        <end position="62"/>
    </location>
</feature>
<sequence>MGFTSSNSMSSSMVSPQAKTQTTSISTSSTRPPNDQYFDDWAHALLVAVLLLLVIIFTVLLIKYCRRKISRASTCTPSYIVEVRSDSPTSTPGQNEVQNSPLYYEADTFQFSSKEPKVIEPTDVESNSKDENCCPENIEYETMNPPQASAEYVYAYGHVNINAGYMNTPLSRKRPTNGVEDDYEYPQNRRSSSDNEYRYAYDWLDPDARVAALSANEPVLASHGKDKVDDNDTVCENDETLSGERLGNSPEPVPLQYVTVVKNVELL</sequence>
<feature type="region of interest" description="Disordered" evidence="1">
    <location>
        <begin position="172"/>
        <end position="192"/>
    </location>
</feature>
<evidence type="ECO:0000256" key="1">
    <source>
        <dbReference type="SAM" id="MobiDB-lite"/>
    </source>
</evidence>
<feature type="region of interest" description="Disordered" evidence="1">
    <location>
        <begin position="1"/>
        <end position="32"/>
    </location>
</feature>
<accession>A0A6S7IC73</accession>
<keyword evidence="2" id="KW-0472">Membrane</keyword>
<comment type="caution">
    <text evidence="3">The sequence shown here is derived from an EMBL/GenBank/DDBJ whole genome shotgun (WGS) entry which is preliminary data.</text>
</comment>
<protein>
    <submittedName>
        <fullName evidence="3">Uncharacterized protein</fullName>
    </submittedName>
</protein>
<dbReference type="AlphaFoldDB" id="A0A6S7IC73"/>
<evidence type="ECO:0000256" key="2">
    <source>
        <dbReference type="SAM" id="Phobius"/>
    </source>
</evidence>
<proteinExistence type="predicted"/>
<evidence type="ECO:0000313" key="4">
    <source>
        <dbReference type="Proteomes" id="UP001152795"/>
    </source>
</evidence>
<dbReference type="EMBL" id="CACRXK020008507">
    <property type="protein sequence ID" value="CAB4014937.1"/>
    <property type="molecule type" value="Genomic_DNA"/>
</dbReference>
<gene>
    <name evidence="3" type="ORF">PACLA_8A059192</name>
</gene>